<feature type="region of interest" description="Disordered" evidence="1">
    <location>
        <begin position="133"/>
        <end position="152"/>
    </location>
</feature>
<accession>A0ABP8PN59</accession>
<keyword evidence="3" id="KW-1185">Reference proteome</keyword>
<evidence type="ECO:0000313" key="2">
    <source>
        <dbReference type="EMBL" id="GAA4489573.1"/>
    </source>
</evidence>
<dbReference type="InterPro" id="IPR021373">
    <property type="entry name" value="DUF2993"/>
</dbReference>
<organism evidence="2 3">
    <name type="scientific">Rhodococcus olei</name>
    <dbReference type="NCBI Taxonomy" id="2161675"/>
    <lineage>
        <taxon>Bacteria</taxon>
        <taxon>Bacillati</taxon>
        <taxon>Actinomycetota</taxon>
        <taxon>Actinomycetes</taxon>
        <taxon>Mycobacteriales</taxon>
        <taxon>Nocardiaceae</taxon>
        <taxon>Rhodococcus</taxon>
    </lineage>
</organism>
<feature type="compositionally biased region" description="Gly residues" evidence="1">
    <location>
        <begin position="141"/>
        <end position="152"/>
    </location>
</feature>
<dbReference type="Proteomes" id="UP001501183">
    <property type="component" value="Unassembled WGS sequence"/>
</dbReference>
<reference evidence="3" key="1">
    <citation type="journal article" date="2019" name="Int. J. Syst. Evol. Microbiol.">
        <title>The Global Catalogue of Microorganisms (GCM) 10K type strain sequencing project: providing services to taxonomists for standard genome sequencing and annotation.</title>
        <authorList>
            <consortium name="The Broad Institute Genomics Platform"/>
            <consortium name="The Broad Institute Genome Sequencing Center for Infectious Disease"/>
            <person name="Wu L."/>
            <person name="Ma J."/>
        </authorList>
    </citation>
    <scope>NUCLEOTIDE SEQUENCE [LARGE SCALE GENOMIC DNA]</scope>
    <source>
        <strain evidence="3">JCM 32206</strain>
    </source>
</reference>
<evidence type="ECO:0000313" key="3">
    <source>
        <dbReference type="Proteomes" id="UP001501183"/>
    </source>
</evidence>
<comment type="caution">
    <text evidence="2">The sequence shown here is derived from an EMBL/GenBank/DDBJ whole genome shotgun (WGS) entry which is preliminary data.</text>
</comment>
<gene>
    <name evidence="2" type="ORF">GCM10023094_51410</name>
</gene>
<protein>
    <submittedName>
        <fullName evidence="2">DUF2993 domain-containing protein</fullName>
    </submittedName>
</protein>
<name>A0ABP8PN59_9NOCA</name>
<dbReference type="EMBL" id="BAABFB010000075">
    <property type="protein sequence ID" value="GAA4489573.1"/>
    <property type="molecule type" value="Genomic_DNA"/>
</dbReference>
<dbReference type="Pfam" id="PF11209">
    <property type="entry name" value="LmeA"/>
    <property type="match status" value="1"/>
</dbReference>
<proteinExistence type="predicted"/>
<dbReference type="RefSeq" id="WP_345352409.1">
    <property type="nucleotide sequence ID" value="NZ_BAABFB010000075.1"/>
</dbReference>
<sequence>MRKLLLAVVCLVALVVIVDFGAAAYSEYRVSRSLREGAALSSDPQVTITGFPFLSQAADGRYRHVEIRTQGVPSAALGDVAVEADLHGVHVPAADLLGARVRTIPVDHLDGRVKIEATALGAYLGIPDLEVSAPPADRSDGTGGTGGSGMSTGGGIVLTGTVPVGPLRATVSVTADLVLEGDAVTIVATDLYFGPEGNADFTVPAVLKPAVLSLFTKEIDVRQLPFGVRPTKVYAEGSQVAIEGSGDNVVINLDEMLAP</sequence>
<evidence type="ECO:0000256" key="1">
    <source>
        <dbReference type="SAM" id="MobiDB-lite"/>
    </source>
</evidence>